<dbReference type="EMBL" id="HE650829">
    <property type="protein sequence ID" value="CCF59874.1"/>
    <property type="molecule type" value="Genomic_DNA"/>
</dbReference>
<gene>
    <name evidence="3" type="primary">KAFR0I00930</name>
    <name evidence="3" type="ORF">KAFR_0I00930</name>
</gene>
<evidence type="ECO:0000313" key="4">
    <source>
        <dbReference type="Proteomes" id="UP000005220"/>
    </source>
</evidence>
<keyword evidence="1" id="KW-0472">Membrane</keyword>
<dbReference type="PANTHER" id="PTHR21377">
    <property type="entry name" value="PROTEIN FAM210B, MITOCHONDRIAL"/>
    <property type="match status" value="1"/>
</dbReference>
<evidence type="ECO:0000256" key="1">
    <source>
        <dbReference type="SAM" id="Phobius"/>
    </source>
</evidence>
<keyword evidence="4" id="KW-1185">Reference proteome</keyword>
<dbReference type="OrthoDB" id="426386at2759"/>
<feature type="transmembrane region" description="Helical" evidence="1">
    <location>
        <begin position="145"/>
        <end position="170"/>
    </location>
</feature>
<dbReference type="InterPro" id="IPR009688">
    <property type="entry name" value="FAM210A/B-like_dom"/>
</dbReference>
<dbReference type="PANTHER" id="PTHR21377:SF0">
    <property type="entry name" value="PROTEIN FAM210B, MITOCHONDRIAL"/>
    <property type="match status" value="1"/>
</dbReference>
<reference evidence="3 4" key="1">
    <citation type="journal article" date="2011" name="Proc. Natl. Acad. Sci. U.S.A.">
        <title>Evolutionary erosion of yeast sex chromosomes by mating-type switching accidents.</title>
        <authorList>
            <person name="Gordon J.L."/>
            <person name="Armisen D."/>
            <person name="Proux-Wera E."/>
            <person name="Oheigeartaigh S.S."/>
            <person name="Byrne K.P."/>
            <person name="Wolfe K.H."/>
        </authorList>
    </citation>
    <scope>NUCLEOTIDE SEQUENCE [LARGE SCALE GENOMIC DNA]</scope>
    <source>
        <strain evidence="4">ATCC 22294 / BCRC 22015 / CBS 2517 / CECT 1963 / NBRC 1671 / NRRL Y-8276</strain>
    </source>
</reference>
<proteinExistence type="predicted"/>
<dbReference type="HOGENOM" id="CLU_059211_2_0_1"/>
<name>H2AZS4_KAZAF</name>
<dbReference type="RefSeq" id="XP_003959009.1">
    <property type="nucleotide sequence ID" value="XM_003958960.1"/>
</dbReference>
<dbReference type="GO" id="GO:0005739">
    <property type="term" value="C:mitochondrion"/>
    <property type="evidence" value="ECO:0007669"/>
    <property type="project" value="TreeGrafter"/>
</dbReference>
<accession>H2AZS4</accession>
<keyword evidence="1" id="KW-1133">Transmembrane helix</keyword>
<evidence type="ECO:0000259" key="2">
    <source>
        <dbReference type="Pfam" id="PF06916"/>
    </source>
</evidence>
<dbReference type="FunCoup" id="H2AZS4">
    <property type="interactions" value="39"/>
</dbReference>
<sequence length="213" mass="24234">MLFNVGILRRRLPFNAALVRLKNQPQFKRLINTSKPVYTNGHAAFNETTNKKTENGIKQLIQKYGYSALIVYVGVSLITVSSCFFGVHSIGEEKARIYINRAKRLFGYGEADENKVVEKMHKKKLENSTKNAKDWKNSHLLAEFLIAYGLYKSLIFIRIPIVAAATPYAARIFQRLGFTKIVGNNRTVASKYVNGQVPRQKKTTGQKWFNGLM</sequence>
<dbReference type="AlphaFoldDB" id="H2AZS4"/>
<feature type="transmembrane region" description="Helical" evidence="1">
    <location>
        <begin position="64"/>
        <end position="87"/>
    </location>
</feature>
<dbReference type="KEGG" id="kaf:KAFR_0I00930"/>
<feature type="domain" description="DUF1279" evidence="2">
    <location>
        <begin position="57"/>
        <end position="168"/>
    </location>
</feature>
<dbReference type="Pfam" id="PF06916">
    <property type="entry name" value="FAM210A-B_dom"/>
    <property type="match status" value="1"/>
</dbReference>
<organism evidence="3 4">
    <name type="scientific">Kazachstania africana (strain ATCC 22294 / BCRC 22015 / CBS 2517 / CECT 1963 / NBRC 1671 / NRRL Y-8276)</name>
    <name type="common">Yeast</name>
    <name type="synonym">Kluyveromyces africanus</name>
    <dbReference type="NCBI Taxonomy" id="1071382"/>
    <lineage>
        <taxon>Eukaryota</taxon>
        <taxon>Fungi</taxon>
        <taxon>Dikarya</taxon>
        <taxon>Ascomycota</taxon>
        <taxon>Saccharomycotina</taxon>
        <taxon>Saccharomycetes</taxon>
        <taxon>Saccharomycetales</taxon>
        <taxon>Saccharomycetaceae</taxon>
        <taxon>Kazachstania</taxon>
    </lineage>
</organism>
<dbReference type="InterPro" id="IPR045866">
    <property type="entry name" value="FAM210A/B-like"/>
</dbReference>
<protein>
    <recommendedName>
        <fullName evidence="2">DUF1279 domain-containing protein</fullName>
    </recommendedName>
</protein>
<keyword evidence="1" id="KW-0812">Transmembrane</keyword>
<dbReference type="InParanoid" id="H2AZS4"/>
<dbReference type="GeneID" id="13883510"/>
<evidence type="ECO:0000313" key="3">
    <source>
        <dbReference type="EMBL" id="CCF59874.1"/>
    </source>
</evidence>
<dbReference type="eggNOG" id="KOG4526">
    <property type="taxonomic scope" value="Eukaryota"/>
</dbReference>
<dbReference type="Proteomes" id="UP000005220">
    <property type="component" value="Chromosome 9"/>
</dbReference>